<dbReference type="GO" id="GO:0005886">
    <property type="term" value="C:plasma membrane"/>
    <property type="evidence" value="ECO:0007669"/>
    <property type="project" value="TreeGrafter"/>
</dbReference>
<proteinExistence type="predicted"/>
<keyword evidence="2" id="KW-0472">Membrane</keyword>
<feature type="compositionally biased region" description="Low complexity" evidence="1">
    <location>
        <begin position="161"/>
        <end position="188"/>
    </location>
</feature>
<feature type="transmembrane region" description="Helical" evidence="2">
    <location>
        <begin position="17"/>
        <end position="36"/>
    </location>
</feature>
<feature type="transmembrane region" description="Helical" evidence="2">
    <location>
        <begin position="116"/>
        <end position="137"/>
    </location>
</feature>
<feature type="compositionally biased region" description="Pro residues" evidence="1">
    <location>
        <begin position="197"/>
        <end position="243"/>
    </location>
</feature>
<evidence type="ECO:0000256" key="2">
    <source>
        <dbReference type="SAM" id="Phobius"/>
    </source>
</evidence>
<gene>
    <name evidence="3" type="ORF">GXW74_03525</name>
</gene>
<dbReference type="RefSeq" id="WP_211844893.1">
    <property type="nucleotide sequence ID" value="NZ_JAAEDL010000002.1"/>
</dbReference>
<dbReference type="Pfam" id="PF05656">
    <property type="entry name" value="DUF805"/>
    <property type="match status" value="1"/>
</dbReference>
<comment type="caution">
    <text evidence="3">The sequence shown here is derived from an EMBL/GenBank/DDBJ whole genome shotgun (WGS) entry which is preliminary data.</text>
</comment>
<organism evidence="3 4">
    <name type="scientific">Neoroseomonas eburnea</name>
    <dbReference type="NCBI Taxonomy" id="1346889"/>
    <lineage>
        <taxon>Bacteria</taxon>
        <taxon>Pseudomonadati</taxon>
        <taxon>Pseudomonadota</taxon>
        <taxon>Alphaproteobacteria</taxon>
        <taxon>Acetobacterales</taxon>
        <taxon>Acetobacteraceae</taxon>
        <taxon>Neoroseomonas</taxon>
    </lineage>
</organism>
<keyword evidence="2" id="KW-1133">Transmembrane helix</keyword>
<sequence>MTFGQWFSFRGRIGRKVFWLGYVLPLFLASLVAAVLDAAIGLAPTGDAMPVDAATMGPFSAVVSLLSIWPSLAGTIKRLHDRDRSGWWIGAFYLLAIVVGAVAGVMAATMPYSPEAMAVPLIVGGLLVLGFALWLLVETGFLRGTAGPNRFGPDPLGGQGMAQWQQQPAPGWQQQPQQWQQPQWTPPQGQGGYPPQGWQPPPQQGYPPPQQGYPPPQQGYGAPPPGYGQPPPGYGQPPQPPPGQWGGPGQGGSVPPVRRD</sequence>
<feature type="region of interest" description="Disordered" evidence="1">
    <location>
        <begin position="148"/>
        <end position="260"/>
    </location>
</feature>
<dbReference type="PANTHER" id="PTHR34980">
    <property type="entry name" value="INNER MEMBRANE PROTEIN-RELATED-RELATED"/>
    <property type="match status" value="1"/>
</dbReference>
<reference evidence="3" key="2">
    <citation type="journal article" date="2021" name="Syst. Appl. Microbiol.">
        <title>Roseomonas hellenica sp. nov., isolated from roots of wild-growing Alkanna tinctoria.</title>
        <authorList>
            <person name="Rat A."/>
            <person name="Naranjo H.D."/>
            <person name="Lebbe L."/>
            <person name="Cnockaert M."/>
            <person name="Krigas N."/>
            <person name="Grigoriadou K."/>
            <person name="Maloupa E."/>
            <person name="Willems A."/>
        </authorList>
    </citation>
    <scope>NUCLEOTIDE SEQUENCE</scope>
    <source>
        <strain evidence="3">LMG 31228</strain>
    </source>
</reference>
<dbReference type="AlphaFoldDB" id="A0A9X9X756"/>
<keyword evidence="2" id="KW-0812">Transmembrane</keyword>
<evidence type="ECO:0000313" key="3">
    <source>
        <dbReference type="EMBL" id="MBR0679542.1"/>
    </source>
</evidence>
<dbReference type="InterPro" id="IPR008523">
    <property type="entry name" value="DUF805"/>
</dbReference>
<reference evidence="3" key="1">
    <citation type="submission" date="2020-01" db="EMBL/GenBank/DDBJ databases">
        <authorList>
            <person name="Rat A."/>
        </authorList>
    </citation>
    <scope>NUCLEOTIDE SEQUENCE</scope>
    <source>
        <strain evidence="3">LMG 31228</strain>
    </source>
</reference>
<dbReference type="EMBL" id="JAAEDL010000002">
    <property type="protein sequence ID" value="MBR0679542.1"/>
    <property type="molecule type" value="Genomic_DNA"/>
</dbReference>
<protein>
    <submittedName>
        <fullName evidence="3">DUF805 domain-containing protein</fullName>
    </submittedName>
</protein>
<accession>A0A9X9X756</accession>
<feature type="transmembrane region" description="Helical" evidence="2">
    <location>
        <begin position="88"/>
        <end position="110"/>
    </location>
</feature>
<dbReference type="Proteomes" id="UP001138709">
    <property type="component" value="Unassembled WGS sequence"/>
</dbReference>
<keyword evidence="4" id="KW-1185">Reference proteome</keyword>
<name>A0A9X9X756_9PROT</name>
<evidence type="ECO:0000313" key="4">
    <source>
        <dbReference type="Proteomes" id="UP001138709"/>
    </source>
</evidence>
<evidence type="ECO:0000256" key="1">
    <source>
        <dbReference type="SAM" id="MobiDB-lite"/>
    </source>
</evidence>
<dbReference type="PANTHER" id="PTHR34980:SF3">
    <property type="entry name" value="BLR8105 PROTEIN"/>
    <property type="match status" value="1"/>
</dbReference>
<feature type="transmembrane region" description="Helical" evidence="2">
    <location>
        <begin position="56"/>
        <end position="76"/>
    </location>
</feature>